<keyword evidence="3" id="KW-1185">Reference proteome</keyword>
<accession>A0A9P0II94</accession>
<organism evidence="2 3">
    <name type="scientific">Chironomus riparius</name>
    <dbReference type="NCBI Taxonomy" id="315576"/>
    <lineage>
        <taxon>Eukaryota</taxon>
        <taxon>Metazoa</taxon>
        <taxon>Ecdysozoa</taxon>
        <taxon>Arthropoda</taxon>
        <taxon>Hexapoda</taxon>
        <taxon>Insecta</taxon>
        <taxon>Pterygota</taxon>
        <taxon>Neoptera</taxon>
        <taxon>Endopterygota</taxon>
        <taxon>Diptera</taxon>
        <taxon>Nematocera</taxon>
        <taxon>Chironomoidea</taxon>
        <taxon>Chironomidae</taxon>
        <taxon>Chironominae</taxon>
        <taxon>Chironomus</taxon>
    </lineage>
</organism>
<reference evidence="2" key="2">
    <citation type="submission" date="2022-10" db="EMBL/GenBank/DDBJ databases">
        <authorList>
            <consortium name="ENA_rothamsted_submissions"/>
            <consortium name="culmorum"/>
            <person name="King R."/>
        </authorList>
    </citation>
    <scope>NUCLEOTIDE SEQUENCE</scope>
</reference>
<proteinExistence type="predicted"/>
<feature type="chain" id="PRO_5040370319" evidence="1">
    <location>
        <begin position="17"/>
        <end position="89"/>
    </location>
</feature>
<protein>
    <submittedName>
        <fullName evidence="2">Uncharacterized protein</fullName>
    </submittedName>
</protein>
<evidence type="ECO:0000256" key="1">
    <source>
        <dbReference type="SAM" id="SignalP"/>
    </source>
</evidence>
<keyword evidence="1" id="KW-0732">Signal</keyword>
<name>A0A9P0II94_9DIPT</name>
<dbReference type="EMBL" id="OU895877">
    <property type="protein sequence ID" value="CAH1707537.1"/>
    <property type="molecule type" value="Genomic_DNA"/>
</dbReference>
<dbReference type="Proteomes" id="UP001153620">
    <property type="component" value="Chromosome 1"/>
</dbReference>
<gene>
    <name evidence="2" type="ORF">CHIRRI_LOCUS304</name>
</gene>
<dbReference type="AlphaFoldDB" id="A0A9P0II94"/>
<reference evidence="2" key="1">
    <citation type="submission" date="2022-01" db="EMBL/GenBank/DDBJ databases">
        <authorList>
            <person name="King R."/>
        </authorList>
    </citation>
    <scope>NUCLEOTIDE SEQUENCE</scope>
</reference>
<evidence type="ECO:0000313" key="3">
    <source>
        <dbReference type="Proteomes" id="UP001153620"/>
    </source>
</evidence>
<evidence type="ECO:0000313" key="2">
    <source>
        <dbReference type="EMBL" id="CAH1707537.1"/>
    </source>
</evidence>
<sequence length="89" mass="9571">MKLFVILALFVAIAYAVPVEEVDQQPEAESPLTIVTLEADDTSNNQNSDVVRQKRQFGLLGLGGFGGYGGYGGYGMKINCIEISNFPSP</sequence>
<feature type="signal peptide" evidence="1">
    <location>
        <begin position="1"/>
        <end position="16"/>
    </location>
</feature>